<name>A0ABV9I737_9DEIO</name>
<evidence type="ECO:0000313" key="3">
    <source>
        <dbReference type="Proteomes" id="UP001595952"/>
    </source>
</evidence>
<sequence length="179" mass="17526">MTLASGPLTLPYLTGAAPVRSSETVSGVAVFYRGEVSDALERYGEALTAAGFTIVSTETIPSRAATAGSTTTESSTEGAEATDPPATTEGTTAAPEGAAAGTAPTETTSASGAGTADTSTGGTAEASGGAGDAAGSTGTVAAQGGGSDRQVMILERNGERIRVSVWQMYGLTTVLLARV</sequence>
<feature type="compositionally biased region" description="Low complexity" evidence="1">
    <location>
        <begin position="64"/>
        <end position="139"/>
    </location>
</feature>
<dbReference type="EMBL" id="JBHSEI010000002">
    <property type="protein sequence ID" value="MFC4637887.1"/>
    <property type="molecule type" value="Genomic_DNA"/>
</dbReference>
<dbReference type="RefSeq" id="WP_380060914.1">
    <property type="nucleotide sequence ID" value="NZ_JBHSEI010000002.1"/>
</dbReference>
<feature type="region of interest" description="Disordered" evidence="1">
    <location>
        <begin position="63"/>
        <end position="144"/>
    </location>
</feature>
<evidence type="ECO:0000313" key="2">
    <source>
        <dbReference type="EMBL" id="MFC4637887.1"/>
    </source>
</evidence>
<evidence type="ECO:0000256" key="1">
    <source>
        <dbReference type="SAM" id="MobiDB-lite"/>
    </source>
</evidence>
<accession>A0ABV9I737</accession>
<protein>
    <submittedName>
        <fullName evidence="2">Uncharacterized protein</fullName>
    </submittedName>
</protein>
<comment type="caution">
    <text evidence="2">The sequence shown here is derived from an EMBL/GenBank/DDBJ whole genome shotgun (WGS) entry which is preliminary data.</text>
</comment>
<reference evidence="3" key="1">
    <citation type="journal article" date="2019" name="Int. J. Syst. Evol. Microbiol.">
        <title>The Global Catalogue of Microorganisms (GCM) 10K type strain sequencing project: providing services to taxonomists for standard genome sequencing and annotation.</title>
        <authorList>
            <consortium name="The Broad Institute Genomics Platform"/>
            <consortium name="The Broad Institute Genome Sequencing Center for Infectious Disease"/>
            <person name="Wu L."/>
            <person name="Ma J."/>
        </authorList>
    </citation>
    <scope>NUCLEOTIDE SEQUENCE [LARGE SCALE GENOMIC DNA]</scope>
    <source>
        <strain evidence="3">CCUG 55995</strain>
    </source>
</reference>
<keyword evidence="3" id="KW-1185">Reference proteome</keyword>
<organism evidence="2 3">
    <name type="scientific">Deinococcus hohokamensis</name>
    <dbReference type="NCBI Taxonomy" id="309883"/>
    <lineage>
        <taxon>Bacteria</taxon>
        <taxon>Thermotogati</taxon>
        <taxon>Deinococcota</taxon>
        <taxon>Deinococci</taxon>
        <taxon>Deinococcales</taxon>
        <taxon>Deinococcaceae</taxon>
        <taxon>Deinococcus</taxon>
    </lineage>
</organism>
<proteinExistence type="predicted"/>
<gene>
    <name evidence="2" type="ORF">ACFO0D_05990</name>
</gene>
<dbReference type="Proteomes" id="UP001595952">
    <property type="component" value="Unassembled WGS sequence"/>
</dbReference>